<accession>A0A9N9I6D3</accession>
<dbReference type="OrthoDB" id="2418264at2759"/>
<name>A0A9N9I6D3_9GLOM</name>
<feature type="compositionally biased region" description="Polar residues" evidence="1">
    <location>
        <begin position="108"/>
        <end position="130"/>
    </location>
</feature>
<protein>
    <submittedName>
        <fullName evidence="2">15264_t:CDS:1</fullName>
    </submittedName>
</protein>
<reference evidence="2" key="1">
    <citation type="submission" date="2021-06" db="EMBL/GenBank/DDBJ databases">
        <authorList>
            <person name="Kallberg Y."/>
            <person name="Tangrot J."/>
            <person name="Rosling A."/>
        </authorList>
    </citation>
    <scope>NUCLEOTIDE SEQUENCE</scope>
    <source>
        <strain evidence="2">CL551</strain>
    </source>
</reference>
<proteinExistence type="predicted"/>
<feature type="region of interest" description="Disordered" evidence="1">
    <location>
        <begin position="89"/>
        <end position="130"/>
    </location>
</feature>
<dbReference type="EMBL" id="CAJVPV010022581">
    <property type="protein sequence ID" value="CAG8721296.1"/>
    <property type="molecule type" value="Genomic_DNA"/>
</dbReference>
<comment type="caution">
    <text evidence="2">The sequence shown here is derived from an EMBL/GenBank/DDBJ whole genome shotgun (WGS) entry which is preliminary data.</text>
</comment>
<dbReference type="Proteomes" id="UP000789342">
    <property type="component" value="Unassembled WGS sequence"/>
</dbReference>
<feature type="non-terminal residue" evidence="2">
    <location>
        <position position="130"/>
    </location>
</feature>
<organism evidence="2 3">
    <name type="scientific">Acaulospora morrowiae</name>
    <dbReference type="NCBI Taxonomy" id="94023"/>
    <lineage>
        <taxon>Eukaryota</taxon>
        <taxon>Fungi</taxon>
        <taxon>Fungi incertae sedis</taxon>
        <taxon>Mucoromycota</taxon>
        <taxon>Glomeromycotina</taxon>
        <taxon>Glomeromycetes</taxon>
        <taxon>Diversisporales</taxon>
        <taxon>Acaulosporaceae</taxon>
        <taxon>Acaulospora</taxon>
    </lineage>
</organism>
<evidence type="ECO:0000313" key="2">
    <source>
        <dbReference type="EMBL" id="CAG8721296.1"/>
    </source>
</evidence>
<evidence type="ECO:0000256" key="1">
    <source>
        <dbReference type="SAM" id="MobiDB-lite"/>
    </source>
</evidence>
<dbReference type="AlphaFoldDB" id="A0A9N9I6D3"/>
<sequence>PNPNISTYTKPSKEWIVSIPQESEIQLHFIENQNNNVTDKLTGDAINNLFLLKLGWALKSNQTLGRQDMRKRMLLWYVQVLRHEVAAERQNIVDNNNKERSDNLVDNPDQSGNSNQNVQENRSSSSIEKR</sequence>
<keyword evidence="3" id="KW-1185">Reference proteome</keyword>
<evidence type="ECO:0000313" key="3">
    <source>
        <dbReference type="Proteomes" id="UP000789342"/>
    </source>
</evidence>
<gene>
    <name evidence="2" type="ORF">AMORRO_LOCUS13356</name>
</gene>